<dbReference type="GO" id="GO:0006307">
    <property type="term" value="P:DNA alkylation repair"/>
    <property type="evidence" value="ECO:0007669"/>
    <property type="project" value="TreeGrafter"/>
</dbReference>
<proteinExistence type="inferred from homology"/>
<dbReference type="InterPro" id="IPR003265">
    <property type="entry name" value="HhH-GPD_domain"/>
</dbReference>
<evidence type="ECO:0000256" key="1">
    <source>
        <dbReference type="ARBA" id="ARBA00010817"/>
    </source>
</evidence>
<organism evidence="5">
    <name type="scientific">freshwater metagenome</name>
    <dbReference type="NCBI Taxonomy" id="449393"/>
    <lineage>
        <taxon>unclassified sequences</taxon>
        <taxon>metagenomes</taxon>
        <taxon>ecological metagenomes</taxon>
    </lineage>
</organism>
<accession>A0A6J7PR79</accession>
<reference evidence="5" key="1">
    <citation type="submission" date="2020-05" db="EMBL/GenBank/DDBJ databases">
        <authorList>
            <person name="Chiriac C."/>
            <person name="Salcher M."/>
            <person name="Ghai R."/>
            <person name="Kavagutti S V."/>
        </authorList>
    </citation>
    <scope>NUCLEOTIDE SEQUENCE</scope>
</reference>
<dbReference type="EMBL" id="CAFBPB010000091">
    <property type="protein sequence ID" value="CAB5006019.1"/>
    <property type="molecule type" value="Genomic_DNA"/>
</dbReference>
<name>A0A6J7PR79_9ZZZZ</name>
<dbReference type="PANTHER" id="PTHR43003">
    <property type="entry name" value="DNA-3-METHYLADENINE GLYCOSYLASE"/>
    <property type="match status" value="1"/>
</dbReference>
<sequence length="208" mass="23184">MSTSPRAMQAITAEIVAIDPKFELVISGSTLCDLDSKKSKNNHVVALSKSIISQQLAVKAADSIYQRFRSLCDGDVNLESIAGLSQGQLREIGLSGAKAKAIIGLYQSHNSGSIDLHNLHKIHDDALLSQQLTSLWGIGPWTVHMFMMFQLGRLDVWPVGDLGVRRGWEKIHRMRDEVDPAKLIKLGEKFAPYRSVVAWYCWRALDQK</sequence>
<evidence type="ECO:0000256" key="3">
    <source>
        <dbReference type="ARBA" id="ARBA00023204"/>
    </source>
</evidence>
<dbReference type="GO" id="GO:0043916">
    <property type="term" value="F:DNA-7-methylguanine glycosylase activity"/>
    <property type="evidence" value="ECO:0007669"/>
    <property type="project" value="TreeGrafter"/>
</dbReference>
<dbReference type="Gene3D" id="1.10.340.30">
    <property type="entry name" value="Hypothetical protein, domain 2"/>
    <property type="match status" value="1"/>
</dbReference>
<evidence type="ECO:0000313" key="5">
    <source>
        <dbReference type="EMBL" id="CAB5006019.1"/>
    </source>
</evidence>
<dbReference type="InterPro" id="IPR011257">
    <property type="entry name" value="DNA_glycosylase"/>
</dbReference>
<dbReference type="GO" id="GO:0032131">
    <property type="term" value="F:alkylated DNA binding"/>
    <property type="evidence" value="ECO:0007669"/>
    <property type="project" value="TreeGrafter"/>
</dbReference>
<comment type="similarity">
    <text evidence="1">Belongs to the alkylbase DNA glycosidase AlkA family.</text>
</comment>
<dbReference type="AlphaFoldDB" id="A0A6J7PR79"/>
<dbReference type="SUPFAM" id="SSF48150">
    <property type="entry name" value="DNA-glycosylase"/>
    <property type="match status" value="1"/>
</dbReference>
<dbReference type="CDD" id="cd00056">
    <property type="entry name" value="ENDO3c"/>
    <property type="match status" value="1"/>
</dbReference>
<keyword evidence="3" id="KW-0234">DNA repair</keyword>
<dbReference type="GO" id="GO:0032993">
    <property type="term" value="C:protein-DNA complex"/>
    <property type="evidence" value="ECO:0007669"/>
    <property type="project" value="TreeGrafter"/>
</dbReference>
<protein>
    <submittedName>
        <fullName evidence="5">Unannotated protein</fullName>
    </submittedName>
</protein>
<dbReference type="InterPro" id="IPR051912">
    <property type="entry name" value="Alkylbase_DNA_Glycosylase/TA"/>
</dbReference>
<gene>
    <name evidence="5" type="ORF">UFOPK4049_00775</name>
</gene>
<dbReference type="FunFam" id="1.10.340.30:FF:000004">
    <property type="entry name" value="DNA-3-methyladenine glycosylase II"/>
    <property type="match status" value="1"/>
</dbReference>
<evidence type="ECO:0000259" key="4">
    <source>
        <dbReference type="SMART" id="SM00478"/>
    </source>
</evidence>
<dbReference type="SMART" id="SM00478">
    <property type="entry name" value="ENDO3c"/>
    <property type="match status" value="1"/>
</dbReference>
<dbReference type="GO" id="GO:0008725">
    <property type="term" value="F:DNA-3-methyladenine glycosylase activity"/>
    <property type="evidence" value="ECO:0007669"/>
    <property type="project" value="TreeGrafter"/>
</dbReference>
<keyword evidence="2" id="KW-0227">DNA damage</keyword>
<dbReference type="Pfam" id="PF00730">
    <property type="entry name" value="HhH-GPD"/>
    <property type="match status" value="1"/>
</dbReference>
<dbReference type="GO" id="GO:0005634">
    <property type="term" value="C:nucleus"/>
    <property type="evidence" value="ECO:0007669"/>
    <property type="project" value="TreeGrafter"/>
</dbReference>
<dbReference type="GO" id="GO:0006285">
    <property type="term" value="P:base-excision repair, AP site formation"/>
    <property type="evidence" value="ECO:0007669"/>
    <property type="project" value="TreeGrafter"/>
</dbReference>
<dbReference type="PANTHER" id="PTHR43003:SF5">
    <property type="entry name" value="DNA-3-METHYLADENINE GLYCOSYLASE"/>
    <property type="match status" value="1"/>
</dbReference>
<evidence type="ECO:0000256" key="2">
    <source>
        <dbReference type="ARBA" id="ARBA00022763"/>
    </source>
</evidence>
<dbReference type="Gene3D" id="1.10.1670.40">
    <property type="match status" value="1"/>
</dbReference>
<feature type="domain" description="HhH-GPD" evidence="4">
    <location>
        <begin position="52"/>
        <end position="206"/>
    </location>
</feature>